<evidence type="ECO:0000259" key="9">
    <source>
        <dbReference type="PROSITE" id="PS50110"/>
    </source>
</evidence>
<keyword evidence="11" id="KW-1185">Reference proteome</keyword>
<dbReference type="Proteomes" id="UP001222118">
    <property type="component" value="Chromosome"/>
</dbReference>
<dbReference type="SMART" id="SM00387">
    <property type="entry name" value="HATPase_c"/>
    <property type="match status" value="1"/>
</dbReference>
<dbReference type="SMART" id="SM00448">
    <property type="entry name" value="REC"/>
    <property type="match status" value="1"/>
</dbReference>
<dbReference type="EMBL" id="CP118247">
    <property type="protein sequence ID" value="WDR04992.1"/>
    <property type="molecule type" value="Genomic_DNA"/>
</dbReference>
<dbReference type="SUPFAM" id="SSF47384">
    <property type="entry name" value="Homodimeric domain of signal transducing histidine kinase"/>
    <property type="match status" value="1"/>
</dbReference>
<keyword evidence="10" id="KW-0547">Nucleotide-binding</keyword>
<dbReference type="InterPro" id="IPR004358">
    <property type="entry name" value="Sig_transdc_His_kin-like_C"/>
</dbReference>
<comment type="catalytic activity">
    <reaction evidence="1">
        <text>ATP + protein L-histidine = ADP + protein N-phospho-L-histidine.</text>
        <dbReference type="EC" id="2.7.13.3"/>
    </reaction>
</comment>
<dbReference type="PRINTS" id="PR00344">
    <property type="entry name" value="BCTRLSENSOR"/>
</dbReference>
<dbReference type="Gene3D" id="1.10.287.130">
    <property type="match status" value="1"/>
</dbReference>
<evidence type="ECO:0000256" key="6">
    <source>
        <dbReference type="PROSITE-ProRule" id="PRU00169"/>
    </source>
</evidence>
<feature type="domain" description="Histidine kinase" evidence="8">
    <location>
        <begin position="234"/>
        <end position="456"/>
    </location>
</feature>
<proteinExistence type="predicted"/>
<dbReference type="PANTHER" id="PTHR43047">
    <property type="entry name" value="TWO-COMPONENT HISTIDINE PROTEIN KINASE"/>
    <property type="match status" value="1"/>
</dbReference>
<dbReference type="CDD" id="cd16922">
    <property type="entry name" value="HATPase_EvgS-ArcB-TorS-like"/>
    <property type="match status" value="1"/>
</dbReference>
<dbReference type="Pfam" id="PF00072">
    <property type="entry name" value="Response_reg"/>
    <property type="match status" value="1"/>
</dbReference>
<feature type="transmembrane region" description="Helical" evidence="7">
    <location>
        <begin position="168"/>
        <end position="190"/>
    </location>
</feature>
<dbReference type="InterPro" id="IPR005467">
    <property type="entry name" value="His_kinase_dom"/>
</dbReference>
<keyword evidence="3 6" id="KW-0597">Phosphoprotein</keyword>
<dbReference type="PROSITE" id="PS50109">
    <property type="entry name" value="HIS_KIN"/>
    <property type="match status" value="1"/>
</dbReference>
<dbReference type="PROSITE" id="PS50110">
    <property type="entry name" value="RESPONSE_REGULATORY"/>
    <property type="match status" value="1"/>
</dbReference>
<sequence>MSALALFQRFITWLTPAVLLHDLHTRKRVQMFIVSHVFGPFIAAPIPIFLSIADPNPSPHVQILALSIFGFWPFLLLVKMFPRAYTPLAMASVLNLTFAVLWGSFHYGGTSSPFLMWLVLTPLLAFMYLGSTWAARIFVFVQITAGLGAFYGFYLVSSFPENIPVEKMVVAGILSALGSNIYVFMMAAYYSSVVDSQSELIKEVERHQGTLKMLTTSKEEAERANGAKSEFLAKMSHELRTPLNAVLGYSEILLEDAELDGRGEQIADLQKISAAGKHLLAMVNDILDISKIEAGKMALYLESVDLDTLIDEIDATARPLAFKNTNTFSVERGEDLGTIRADATKLRQAVFNLLSNAAKFTQNGHITLSVERRTEIDGDWVEIAVRDTGIGISAEQQKALFNNFAQASSQISAVYGGTGLGLSLSQNLCRLMGGEIHISSELGKGSRFAIRLPTKVVQTVSLAQDNAQSGGNSEAAQDAMVAEAEADERERQTAASGLTGHLSNHDKRKRVLLVDDDRNFLELAERLFIKAGYQPICTDAPQSALQIARAVHPDAVFLDILMPGFDGWDVLAALRSDPATADIPVFMISILSERAKAISAGADGIVMKPLDAAKVKAAIAGIKAARPSAAQGEAHAS</sequence>
<dbReference type="SUPFAM" id="SSF55874">
    <property type="entry name" value="ATPase domain of HSP90 chaperone/DNA topoisomerase II/histidine kinase"/>
    <property type="match status" value="1"/>
</dbReference>
<dbReference type="Pfam" id="PF00512">
    <property type="entry name" value="HisKA"/>
    <property type="match status" value="1"/>
</dbReference>
<dbReference type="InterPro" id="IPR036097">
    <property type="entry name" value="HisK_dim/P_sf"/>
</dbReference>
<keyword evidence="10" id="KW-0067">ATP-binding</keyword>
<dbReference type="CDD" id="cd00082">
    <property type="entry name" value="HisKA"/>
    <property type="match status" value="1"/>
</dbReference>
<evidence type="ECO:0000256" key="3">
    <source>
        <dbReference type="ARBA" id="ARBA00022553"/>
    </source>
</evidence>
<dbReference type="InterPro" id="IPR003661">
    <property type="entry name" value="HisK_dim/P_dom"/>
</dbReference>
<evidence type="ECO:0000256" key="4">
    <source>
        <dbReference type="ARBA" id="ARBA00022679"/>
    </source>
</evidence>
<dbReference type="EC" id="2.7.13.3" evidence="2"/>
<dbReference type="PANTHER" id="PTHR43047:SF72">
    <property type="entry name" value="OSMOSENSING HISTIDINE PROTEIN KINASE SLN1"/>
    <property type="match status" value="1"/>
</dbReference>
<evidence type="ECO:0000256" key="5">
    <source>
        <dbReference type="ARBA" id="ARBA00022777"/>
    </source>
</evidence>
<reference evidence="10 11" key="1">
    <citation type="submission" date="2023-02" db="EMBL/GenBank/DDBJ databases">
        <title>Devosia chondri sp. nov., isolated from the phycosphere of marine algae.</title>
        <authorList>
            <person name="Kim J.M."/>
            <person name="Lee J.K."/>
            <person name="Choi B.J."/>
            <person name="Bayburt H."/>
            <person name="Jeon C.O."/>
        </authorList>
    </citation>
    <scope>NUCLEOTIDE SEQUENCE [LARGE SCALE GENOMIC DNA]</scope>
    <source>
        <strain evidence="10 11">G2-5</strain>
    </source>
</reference>
<protein>
    <recommendedName>
        <fullName evidence="2">histidine kinase</fullName>
        <ecNumber evidence="2">2.7.13.3</ecNumber>
    </recommendedName>
</protein>
<keyword evidence="4" id="KW-0808">Transferase</keyword>
<dbReference type="SMART" id="SM00388">
    <property type="entry name" value="HisKA"/>
    <property type="match status" value="1"/>
</dbReference>
<feature type="transmembrane region" description="Helical" evidence="7">
    <location>
        <begin position="137"/>
        <end position="156"/>
    </location>
</feature>
<evidence type="ECO:0000256" key="1">
    <source>
        <dbReference type="ARBA" id="ARBA00000085"/>
    </source>
</evidence>
<dbReference type="Gene3D" id="3.40.50.2300">
    <property type="match status" value="1"/>
</dbReference>
<dbReference type="GO" id="GO:0005524">
    <property type="term" value="F:ATP binding"/>
    <property type="evidence" value="ECO:0007669"/>
    <property type="project" value="UniProtKB-KW"/>
</dbReference>
<evidence type="ECO:0000313" key="10">
    <source>
        <dbReference type="EMBL" id="WDR04992.1"/>
    </source>
</evidence>
<gene>
    <name evidence="10" type="ORF">PSQ90_11890</name>
</gene>
<evidence type="ECO:0000259" key="8">
    <source>
        <dbReference type="PROSITE" id="PS50109"/>
    </source>
</evidence>
<name>A0ABY7YUY5_9HYPH</name>
<accession>A0ABY7YUY5</accession>
<evidence type="ECO:0000256" key="7">
    <source>
        <dbReference type="SAM" id="Phobius"/>
    </source>
</evidence>
<dbReference type="InterPro" id="IPR001789">
    <property type="entry name" value="Sig_transdc_resp-reg_receiver"/>
</dbReference>
<dbReference type="InterPro" id="IPR036890">
    <property type="entry name" value="HATPase_C_sf"/>
</dbReference>
<feature type="domain" description="Response regulatory" evidence="9">
    <location>
        <begin position="510"/>
        <end position="623"/>
    </location>
</feature>
<dbReference type="InterPro" id="IPR011006">
    <property type="entry name" value="CheY-like_superfamily"/>
</dbReference>
<keyword evidence="7" id="KW-0812">Transmembrane</keyword>
<dbReference type="InterPro" id="IPR003594">
    <property type="entry name" value="HATPase_dom"/>
</dbReference>
<keyword evidence="5" id="KW-0418">Kinase</keyword>
<dbReference type="Pfam" id="PF02518">
    <property type="entry name" value="HATPase_c"/>
    <property type="match status" value="1"/>
</dbReference>
<feature type="modified residue" description="4-aspartylphosphate" evidence="6">
    <location>
        <position position="559"/>
    </location>
</feature>
<organism evidence="10 11">
    <name type="scientific">Devosia rhodophyticola</name>
    <dbReference type="NCBI Taxonomy" id="3026423"/>
    <lineage>
        <taxon>Bacteria</taxon>
        <taxon>Pseudomonadati</taxon>
        <taxon>Pseudomonadota</taxon>
        <taxon>Alphaproteobacteria</taxon>
        <taxon>Hyphomicrobiales</taxon>
        <taxon>Devosiaceae</taxon>
        <taxon>Devosia</taxon>
    </lineage>
</organism>
<dbReference type="SUPFAM" id="SSF52172">
    <property type="entry name" value="CheY-like"/>
    <property type="match status" value="1"/>
</dbReference>
<keyword evidence="7" id="KW-0472">Membrane</keyword>
<dbReference type="RefSeq" id="WP_282210511.1">
    <property type="nucleotide sequence ID" value="NZ_CP118247.1"/>
</dbReference>
<feature type="transmembrane region" description="Helical" evidence="7">
    <location>
        <begin position="29"/>
        <end position="49"/>
    </location>
</feature>
<evidence type="ECO:0000313" key="11">
    <source>
        <dbReference type="Proteomes" id="UP001222118"/>
    </source>
</evidence>
<evidence type="ECO:0000256" key="2">
    <source>
        <dbReference type="ARBA" id="ARBA00012438"/>
    </source>
</evidence>
<keyword evidence="7" id="KW-1133">Transmembrane helix</keyword>
<dbReference type="Gene3D" id="3.30.565.10">
    <property type="entry name" value="Histidine kinase-like ATPase, C-terminal domain"/>
    <property type="match status" value="1"/>
</dbReference>
<feature type="transmembrane region" description="Helical" evidence="7">
    <location>
        <begin position="61"/>
        <end position="78"/>
    </location>
</feature>